<dbReference type="PANTHER" id="PTHR31944">
    <property type="entry name" value="HEME-RESPONSIVE ZINC FINGER TRANSCRIPTION FACTOR HAP1"/>
    <property type="match status" value="1"/>
</dbReference>
<evidence type="ECO:0000313" key="10">
    <source>
        <dbReference type="Proteomes" id="UP001203852"/>
    </source>
</evidence>
<dbReference type="InterPro" id="IPR001138">
    <property type="entry name" value="Zn2Cys6_DnaBD"/>
</dbReference>
<proteinExistence type="predicted"/>
<dbReference type="SUPFAM" id="SSF57701">
    <property type="entry name" value="Zn2/Cys6 DNA-binding domain"/>
    <property type="match status" value="1"/>
</dbReference>
<evidence type="ECO:0000256" key="3">
    <source>
        <dbReference type="ARBA" id="ARBA00023015"/>
    </source>
</evidence>
<feature type="region of interest" description="Disordered" evidence="7">
    <location>
        <begin position="79"/>
        <end position="111"/>
    </location>
</feature>
<keyword evidence="6" id="KW-0539">Nucleus</keyword>
<evidence type="ECO:0000256" key="4">
    <source>
        <dbReference type="ARBA" id="ARBA00023125"/>
    </source>
</evidence>
<evidence type="ECO:0000256" key="2">
    <source>
        <dbReference type="ARBA" id="ARBA00022833"/>
    </source>
</evidence>
<evidence type="ECO:0000256" key="5">
    <source>
        <dbReference type="ARBA" id="ARBA00023163"/>
    </source>
</evidence>
<dbReference type="Pfam" id="PF04082">
    <property type="entry name" value="Fungal_trans"/>
    <property type="match status" value="1"/>
</dbReference>
<dbReference type="AlphaFoldDB" id="A0AAN6IHV1"/>
<dbReference type="CDD" id="cd00067">
    <property type="entry name" value="GAL4"/>
    <property type="match status" value="1"/>
</dbReference>
<dbReference type="Proteomes" id="UP001203852">
    <property type="component" value="Unassembled WGS sequence"/>
</dbReference>
<keyword evidence="3" id="KW-0805">Transcription regulation</keyword>
<dbReference type="GO" id="GO:0006351">
    <property type="term" value="P:DNA-templated transcription"/>
    <property type="evidence" value="ECO:0007669"/>
    <property type="project" value="InterPro"/>
</dbReference>
<dbReference type="GO" id="GO:0001228">
    <property type="term" value="F:DNA-binding transcription activator activity, RNA polymerase II-specific"/>
    <property type="evidence" value="ECO:0007669"/>
    <property type="project" value="TreeGrafter"/>
</dbReference>
<dbReference type="Gene3D" id="4.10.240.10">
    <property type="entry name" value="Zn(2)-C6 fungal-type DNA-binding domain"/>
    <property type="match status" value="1"/>
</dbReference>
<keyword evidence="5" id="KW-0804">Transcription</keyword>
<dbReference type="Pfam" id="PF00172">
    <property type="entry name" value="Zn_clus"/>
    <property type="match status" value="1"/>
</dbReference>
<dbReference type="GO" id="GO:0008270">
    <property type="term" value="F:zinc ion binding"/>
    <property type="evidence" value="ECO:0007669"/>
    <property type="project" value="InterPro"/>
</dbReference>
<dbReference type="SMART" id="SM00066">
    <property type="entry name" value="GAL4"/>
    <property type="match status" value="1"/>
</dbReference>
<dbReference type="InterPro" id="IPR051430">
    <property type="entry name" value="Fungal_TF_Env_Response"/>
</dbReference>
<evidence type="ECO:0000256" key="1">
    <source>
        <dbReference type="ARBA" id="ARBA00022723"/>
    </source>
</evidence>
<evidence type="ECO:0000256" key="7">
    <source>
        <dbReference type="SAM" id="MobiDB-lite"/>
    </source>
</evidence>
<keyword evidence="10" id="KW-1185">Reference proteome</keyword>
<dbReference type="PROSITE" id="PS00463">
    <property type="entry name" value="ZN2_CY6_FUNGAL_1"/>
    <property type="match status" value="1"/>
</dbReference>
<dbReference type="CDD" id="cd12148">
    <property type="entry name" value="fungal_TF_MHR"/>
    <property type="match status" value="1"/>
</dbReference>
<dbReference type="PANTHER" id="PTHR31944:SF130">
    <property type="entry name" value="ZN(II)2CYS6 TRANSCRIPTION FACTO (EUROFUNG)"/>
    <property type="match status" value="1"/>
</dbReference>
<dbReference type="InterPro" id="IPR007219">
    <property type="entry name" value="XnlR_reg_dom"/>
</dbReference>
<protein>
    <recommendedName>
        <fullName evidence="8">Zn(2)-C6 fungal-type domain-containing protein</fullName>
    </recommendedName>
</protein>
<accession>A0AAN6IHV1</accession>
<dbReference type="InterPro" id="IPR036864">
    <property type="entry name" value="Zn2-C6_fun-type_DNA-bd_sf"/>
</dbReference>
<sequence>MGQKRRRLALSCVACRKRKVKCDRTYPTCVRCQKGAVACDYVSYTSKNGEALSTPDDENPHLRRDSSVASWTEEAHVWHSRAKARDDQARTQEDVVNPSTQSKNPPTPKPLQELQERVLELETHIRTAGRRLPPSLQFPSEKLLPAIAGGAPAEQDLERALLRGRAFKTQYFGPSHGASILLQFEELSAFVVDILHRLPTLEKARSDWKQYRRNIPASIVLPDHDTLLSLIPDQSTTDSLVRLYFEVLETTYRVLHAPTFFRQYKEFWAPTPAEVPEASDSTPSETSTAFVVQLLLVCACANALVQRGKPVYIGPSSILRDDAIKWIEVCETWLDLQSQKHMTIEVFQVQVLMPIAKRVNGVKHKRIWTVAGHLLRLAMTIGLHREPTFLSKKISVFDQEMRRRLWFTILELELQASLDRGMCASLGPFDWDCLPPVNLHDEEFDPSTEKLPPPRPITEFTRTSFLCLAQKHLPLRLELVSRLNSVRPYIEDDAAIELDRTIRKYLDDIPQWPAYAAKIASQPLSELVLYEFLLQIHQPVAAQTDSQARHFFSRVARRNAALSIARIYSEMRPNAALVFVSLRDDLFRALLGLCVITIMEMNSKEYLTQDTTATVKLIGQGVDIMEERLRQLGQGFHPYWLTSSALALLQSKISAHKSPETHAQETADRVARLHREMMESQKVNPSHWQPLNGVDPTINNTANALLGMSGQRTAPMPEVDPFVPIDGQFNAFSDTLFDFDMTDIWGMSNYGQFR</sequence>
<keyword evidence="4" id="KW-0238">DNA-binding</keyword>
<organism evidence="9 10">
    <name type="scientific">Exophiala viscosa</name>
    <dbReference type="NCBI Taxonomy" id="2486360"/>
    <lineage>
        <taxon>Eukaryota</taxon>
        <taxon>Fungi</taxon>
        <taxon>Dikarya</taxon>
        <taxon>Ascomycota</taxon>
        <taxon>Pezizomycotina</taxon>
        <taxon>Eurotiomycetes</taxon>
        <taxon>Chaetothyriomycetidae</taxon>
        <taxon>Chaetothyriales</taxon>
        <taxon>Herpotrichiellaceae</taxon>
        <taxon>Exophiala</taxon>
    </lineage>
</organism>
<dbReference type="GO" id="GO:0005634">
    <property type="term" value="C:nucleus"/>
    <property type="evidence" value="ECO:0007669"/>
    <property type="project" value="TreeGrafter"/>
</dbReference>
<comment type="caution">
    <text evidence="9">The sequence shown here is derived from an EMBL/GenBank/DDBJ whole genome shotgun (WGS) entry which is preliminary data.</text>
</comment>
<evidence type="ECO:0000313" key="9">
    <source>
        <dbReference type="EMBL" id="KAI1618171.1"/>
    </source>
</evidence>
<dbReference type="PROSITE" id="PS50048">
    <property type="entry name" value="ZN2_CY6_FUNGAL_2"/>
    <property type="match status" value="1"/>
</dbReference>
<feature type="compositionally biased region" description="Basic and acidic residues" evidence="7">
    <location>
        <begin position="79"/>
        <end position="93"/>
    </location>
</feature>
<keyword evidence="2" id="KW-0862">Zinc</keyword>
<gene>
    <name evidence="9" type="ORF">EDD36DRAFT_413862</name>
</gene>
<reference evidence="9" key="1">
    <citation type="journal article" date="2022" name="bioRxiv">
        <title>Deciphering the potential niche of two novel black yeast fungi from a biological soil crust based on their genomes, phenotypes, and melanin regulation.</title>
        <authorList>
            <consortium name="DOE Joint Genome Institute"/>
            <person name="Carr E.C."/>
            <person name="Barton Q."/>
            <person name="Grambo S."/>
            <person name="Sullivan M."/>
            <person name="Renfro C.M."/>
            <person name="Kuo A."/>
            <person name="Pangilinan J."/>
            <person name="Lipzen A."/>
            <person name="Keymanesh K."/>
            <person name="Savage E."/>
            <person name="Barry K."/>
            <person name="Grigoriev I.V."/>
            <person name="Riekhof W.R."/>
            <person name="Harris S.S."/>
        </authorList>
    </citation>
    <scope>NUCLEOTIDE SEQUENCE</scope>
    <source>
        <strain evidence="9">JF 03-4F</strain>
    </source>
</reference>
<keyword evidence="1" id="KW-0479">Metal-binding</keyword>
<evidence type="ECO:0000256" key="6">
    <source>
        <dbReference type="ARBA" id="ARBA00023242"/>
    </source>
</evidence>
<evidence type="ECO:0000259" key="8">
    <source>
        <dbReference type="PROSITE" id="PS50048"/>
    </source>
</evidence>
<dbReference type="GO" id="GO:0000978">
    <property type="term" value="F:RNA polymerase II cis-regulatory region sequence-specific DNA binding"/>
    <property type="evidence" value="ECO:0007669"/>
    <property type="project" value="TreeGrafter"/>
</dbReference>
<dbReference type="SMART" id="SM00906">
    <property type="entry name" value="Fungal_trans"/>
    <property type="match status" value="1"/>
</dbReference>
<feature type="domain" description="Zn(2)-C6 fungal-type" evidence="8">
    <location>
        <begin position="11"/>
        <end position="41"/>
    </location>
</feature>
<name>A0AAN6IHV1_9EURO</name>
<dbReference type="EMBL" id="MU404350">
    <property type="protein sequence ID" value="KAI1618171.1"/>
    <property type="molecule type" value="Genomic_DNA"/>
</dbReference>